<feature type="transmembrane region" description="Helical" evidence="5">
    <location>
        <begin position="95"/>
        <end position="116"/>
    </location>
</feature>
<dbReference type="InterPro" id="IPR002656">
    <property type="entry name" value="Acyl_transf_3_dom"/>
</dbReference>
<organism evidence="8 9">
    <name type="scientific">Svornostia abyssi</name>
    <dbReference type="NCBI Taxonomy" id="2898438"/>
    <lineage>
        <taxon>Bacteria</taxon>
        <taxon>Bacillati</taxon>
        <taxon>Actinomycetota</taxon>
        <taxon>Thermoleophilia</taxon>
        <taxon>Solirubrobacterales</taxon>
        <taxon>Baekduiaceae</taxon>
        <taxon>Svornostia</taxon>
    </lineage>
</organism>
<gene>
    <name evidence="8" type="ORF">LRS13_19095</name>
</gene>
<accession>A0ABY5PDX9</accession>
<evidence type="ECO:0000256" key="1">
    <source>
        <dbReference type="ARBA" id="ARBA00004141"/>
    </source>
</evidence>
<dbReference type="Proteomes" id="UP001058860">
    <property type="component" value="Chromosome"/>
</dbReference>
<evidence type="ECO:0000256" key="3">
    <source>
        <dbReference type="ARBA" id="ARBA00022989"/>
    </source>
</evidence>
<reference evidence="9" key="1">
    <citation type="submission" date="2021-11" db="EMBL/GenBank/DDBJ databases">
        <title>Cultivation dependent microbiological survey of springs from the worlds oldest radium mine currently devoted to the extraction of radon-saturated water.</title>
        <authorList>
            <person name="Kapinusova G."/>
            <person name="Smrhova T."/>
            <person name="Strejcek M."/>
            <person name="Suman J."/>
            <person name="Jani K."/>
            <person name="Pajer P."/>
            <person name="Uhlik O."/>
        </authorList>
    </citation>
    <scope>NUCLEOTIDE SEQUENCE [LARGE SCALE GENOMIC DNA]</scope>
    <source>
        <strain evidence="9">J379</strain>
    </source>
</reference>
<dbReference type="InterPro" id="IPR007016">
    <property type="entry name" value="O-antigen_ligase-rel_domated"/>
</dbReference>
<evidence type="ECO:0000256" key="2">
    <source>
        <dbReference type="ARBA" id="ARBA00022692"/>
    </source>
</evidence>
<feature type="transmembrane region" description="Helical" evidence="5">
    <location>
        <begin position="672"/>
        <end position="694"/>
    </location>
</feature>
<evidence type="ECO:0000313" key="8">
    <source>
        <dbReference type="EMBL" id="UUY02772.1"/>
    </source>
</evidence>
<dbReference type="RefSeq" id="WP_353863295.1">
    <property type="nucleotide sequence ID" value="NZ_CP088295.1"/>
</dbReference>
<feature type="transmembrane region" description="Helical" evidence="5">
    <location>
        <begin position="601"/>
        <end position="619"/>
    </location>
</feature>
<feature type="transmembrane region" description="Helical" evidence="5">
    <location>
        <begin position="578"/>
        <end position="594"/>
    </location>
</feature>
<feature type="transmembrane region" description="Helical" evidence="5">
    <location>
        <begin position="487"/>
        <end position="505"/>
    </location>
</feature>
<evidence type="ECO:0000256" key="4">
    <source>
        <dbReference type="ARBA" id="ARBA00023136"/>
    </source>
</evidence>
<feature type="transmembrane region" description="Helical" evidence="5">
    <location>
        <begin position="371"/>
        <end position="392"/>
    </location>
</feature>
<feature type="transmembrane region" description="Helical" evidence="5">
    <location>
        <begin position="295"/>
        <end position="313"/>
    </location>
</feature>
<feature type="transmembrane region" description="Helical" evidence="5">
    <location>
        <begin position="463"/>
        <end position="480"/>
    </location>
</feature>
<evidence type="ECO:0000259" key="7">
    <source>
        <dbReference type="Pfam" id="PF04932"/>
    </source>
</evidence>
<proteinExistence type="predicted"/>
<evidence type="ECO:0000313" key="9">
    <source>
        <dbReference type="Proteomes" id="UP001058860"/>
    </source>
</evidence>
<feature type="transmembrane region" description="Helical" evidence="5">
    <location>
        <begin position="325"/>
        <end position="346"/>
    </location>
</feature>
<dbReference type="InterPro" id="IPR050879">
    <property type="entry name" value="Acyltransferase_3"/>
</dbReference>
<dbReference type="PANTHER" id="PTHR23028:SF53">
    <property type="entry name" value="ACYL_TRANSF_3 DOMAIN-CONTAINING PROTEIN"/>
    <property type="match status" value="1"/>
</dbReference>
<keyword evidence="3 5" id="KW-1133">Transmembrane helix</keyword>
<feature type="transmembrane region" description="Helical" evidence="5">
    <location>
        <begin position="148"/>
        <end position="165"/>
    </location>
</feature>
<dbReference type="Pfam" id="PF01757">
    <property type="entry name" value="Acyl_transf_3"/>
    <property type="match status" value="1"/>
</dbReference>
<feature type="domain" description="Acyltransferase 3" evidence="6">
    <location>
        <begin position="14"/>
        <end position="340"/>
    </location>
</feature>
<feature type="transmembrane region" description="Helical" evidence="5">
    <location>
        <begin position="631"/>
        <end position="651"/>
    </location>
</feature>
<evidence type="ECO:0000259" key="6">
    <source>
        <dbReference type="Pfam" id="PF01757"/>
    </source>
</evidence>
<sequence>MAAAPPAPDRPHLHGFDGLRALAAGAIVVYHLAFVLAGFDVVGRDWITRLNIGVPIFFVISGALLYLPFALARAEGRGHPSLRDYAARRVARIGPAYWVALPIIALVLGLSGVFTLEGLVRYGLFLQIYSPATFTGGIGQAWTLDVEVVLYAFLALWVATIGAVATRRGEIAGLVAVIALSLAWKVVVGRLVADGDADLTLLAWPPAWADQFALGMLLAVAAARGVALRPVTGAVLTGAAAAGFLLLGALDPQGGIMVRNLTDHVAKTAIAVALVAPVALRAAPALWSSTPMRWLGIRSYGVYLWHLAVMIQLDRWDAQDRIGTVGFVVVAVAVSVGLGWASWVLIERPSIGIGRTLGKAWARRPAPPRAVAVDVGGAIVVLGCGPVIAFASGGFFDTARLVAAVIVWSAVGVVAVAGSRPWPTDLPARAAIAALALLVAWTGIALDWAPVAESAVDDVQRGLLYLGVLVLSVATLGGAARRYVLPVHALGAIVVVGYGLVGRLAPWLIDVTQTASSAGRLEQPLTYWNAMGLLAAMGLTACVSLAGDPTRRAAMRGAALAAGPALVLGLWLSFSRGGIVAALAGLAAAALLAPGGAAVRAALAVVVLGVPPSLMASALDGVRAAEGGLSSRALEGALEIGILVLCCVLAARARGWVADGDGRGAPRLRVQHAGVVVAGAVVVVLAALAVVVGLERGPGVGTPQTGATADRLASTDSNRYAYWRVALGAAEDDPLTGTGPGGFAVVWLRDRDIDEPVRDAHSLPIETLAELGLVGLLFLLAFAAAIGMGAVRARRTTALAAGPASVTLVWAIHACVDWDWEMPAVTIPALTAMGFLLALADGPQEAQP</sequence>
<dbReference type="PANTHER" id="PTHR23028">
    <property type="entry name" value="ACETYLTRANSFERASE"/>
    <property type="match status" value="1"/>
</dbReference>
<keyword evidence="2 5" id="KW-0812">Transmembrane</keyword>
<dbReference type="EMBL" id="CP088295">
    <property type="protein sequence ID" value="UUY02772.1"/>
    <property type="molecule type" value="Genomic_DNA"/>
</dbReference>
<feature type="transmembrane region" description="Helical" evidence="5">
    <location>
        <begin position="265"/>
        <end position="283"/>
    </location>
</feature>
<feature type="transmembrane region" description="Helical" evidence="5">
    <location>
        <begin position="205"/>
        <end position="223"/>
    </location>
</feature>
<feature type="transmembrane region" description="Helical" evidence="5">
    <location>
        <begin position="172"/>
        <end position="193"/>
    </location>
</feature>
<keyword evidence="9" id="KW-1185">Reference proteome</keyword>
<feature type="transmembrane region" description="Helical" evidence="5">
    <location>
        <begin position="230"/>
        <end position="250"/>
    </location>
</feature>
<feature type="transmembrane region" description="Helical" evidence="5">
    <location>
        <begin position="430"/>
        <end position="451"/>
    </location>
</feature>
<feature type="transmembrane region" description="Helical" evidence="5">
    <location>
        <begin position="54"/>
        <end position="74"/>
    </location>
</feature>
<feature type="transmembrane region" description="Helical" evidence="5">
    <location>
        <begin position="553"/>
        <end position="572"/>
    </location>
</feature>
<feature type="transmembrane region" description="Helical" evidence="5">
    <location>
        <begin position="525"/>
        <end position="546"/>
    </location>
</feature>
<keyword evidence="4 5" id="KW-0472">Membrane</keyword>
<feature type="transmembrane region" description="Helical" evidence="5">
    <location>
        <begin position="21"/>
        <end position="42"/>
    </location>
</feature>
<dbReference type="GO" id="GO:0016746">
    <property type="term" value="F:acyltransferase activity"/>
    <property type="evidence" value="ECO:0007669"/>
    <property type="project" value="UniProtKB-KW"/>
</dbReference>
<feature type="transmembrane region" description="Helical" evidence="5">
    <location>
        <begin position="398"/>
        <end position="418"/>
    </location>
</feature>
<keyword evidence="8" id="KW-0808">Transferase</keyword>
<protein>
    <submittedName>
        <fullName evidence="8">Acyltransferase</fullName>
    </submittedName>
</protein>
<keyword evidence="8" id="KW-0012">Acyltransferase</keyword>
<feature type="transmembrane region" description="Helical" evidence="5">
    <location>
        <begin position="771"/>
        <end position="791"/>
    </location>
</feature>
<dbReference type="Pfam" id="PF04932">
    <property type="entry name" value="Wzy_C"/>
    <property type="match status" value="1"/>
</dbReference>
<feature type="domain" description="O-antigen ligase-related" evidence="7">
    <location>
        <begin position="641"/>
        <end position="780"/>
    </location>
</feature>
<evidence type="ECO:0000256" key="5">
    <source>
        <dbReference type="SAM" id="Phobius"/>
    </source>
</evidence>
<name>A0ABY5PDX9_9ACTN</name>
<comment type="subcellular location">
    <subcellularLocation>
        <location evidence="1">Membrane</location>
        <topology evidence="1">Multi-pass membrane protein</topology>
    </subcellularLocation>
</comment>